<dbReference type="SUPFAM" id="SSF52743">
    <property type="entry name" value="Subtilisin-like"/>
    <property type="match status" value="1"/>
</dbReference>
<dbReference type="GO" id="GO:0004252">
    <property type="term" value="F:serine-type endopeptidase activity"/>
    <property type="evidence" value="ECO:0007669"/>
    <property type="project" value="InterPro"/>
</dbReference>
<dbReference type="PANTHER" id="PTHR43806">
    <property type="entry name" value="PEPTIDASE S8"/>
    <property type="match status" value="1"/>
</dbReference>
<dbReference type="EMBL" id="BLAL01000246">
    <property type="protein sequence ID" value="GES95980.1"/>
    <property type="molecule type" value="Genomic_DNA"/>
</dbReference>
<dbReference type="GO" id="GO:0005615">
    <property type="term" value="C:extracellular space"/>
    <property type="evidence" value="ECO:0007669"/>
    <property type="project" value="TreeGrafter"/>
</dbReference>
<name>A0A8H3M118_9GLOM</name>
<evidence type="ECO:0000313" key="6">
    <source>
        <dbReference type="EMBL" id="GES95980.1"/>
    </source>
</evidence>
<evidence type="ECO:0000256" key="1">
    <source>
        <dbReference type="ARBA" id="ARBA00011073"/>
    </source>
</evidence>
<dbReference type="AlphaFoldDB" id="A0A8H3M118"/>
<sequence length="223" mass="24966">MVKELKAKSRDVFSFSREIYILGIDYLHSALGGCFGPGCKVDMDIIIWKILGIHVMNRIVGANDSMHSGFIGIAPRITFGAYRVMNCNGKGDGDVIMTSLQKTKDDGMNIINLSLGGNGWARTPLSEMADALTKYGIILVTANGNDGTEGIFESRGVLFGREGKPYQLVQLKILIIWVLKLMTFRIRILVSIMLLFLQEPSLFLQLKLKYFRITYVQQISKYT</sequence>
<dbReference type="InterPro" id="IPR000209">
    <property type="entry name" value="Peptidase_S8/S53_dom"/>
</dbReference>
<comment type="caution">
    <text evidence="6">The sequence shown here is derived from an EMBL/GenBank/DDBJ whole genome shotgun (WGS) entry which is preliminary data.</text>
</comment>
<keyword evidence="2" id="KW-0645">Protease</keyword>
<evidence type="ECO:0000256" key="3">
    <source>
        <dbReference type="ARBA" id="ARBA00022825"/>
    </source>
</evidence>
<dbReference type="Gene3D" id="3.40.50.200">
    <property type="entry name" value="Peptidase S8/S53 domain"/>
    <property type="match status" value="1"/>
</dbReference>
<accession>A0A8H3M118</accession>
<proteinExistence type="inferred from homology"/>
<evidence type="ECO:0000256" key="2">
    <source>
        <dbReference type="ARBA" id="ARBA00022670"/>
    </source>
</evidence>
<comment type="similarity">
    <text evidence="1">Belongs to the peptidase S8 family.</text>
</comment>
<evidence type="ECO:0000256" key="4">
    <source>
        <dbReference type="SAM" id="Phobius"/>
    </source>
</evidence>
<dbReference type="Proteomes" id="UP000615446">
    <property type="component" value="Unassembled WGS sequence"/>
</dbReference>
<keyword evidence="4" id="KW-0472">Membrane</keyword>
<gene>
    <name evidence="6" type="ORF">RCL2_002263000</name>
</gene>
<feature type="transmembrane region" description="Helical" evidence="4">
    <location>
        <begin position="174"/>
        <end position="197"/>
    </location>
</feature>
<dbReference type="PANTHER" id="PTHR43806:SF66">
    <property type="entry name" value="SERIN ENDOPEPTIDASE"/>
    <property type="match status" value="1"/>
</dbReference>
<keyword evidence="4" id="KW-0812">Transmembrane</keyword>
<reference evidence="6" key="1">
    <citation type="submission" date="2019-10" db="EMBL/GenBank/DDBJ databases">
        <title>Conservation and host-specific expression of non-tandemly repeated heterogenous ribosome RNA gene in arbuscular mycorrhizal fungi.</title>
        <authorList>
            <person name="Maeda T."/>
            <person name="Kobayashi Y."/>
            <person name="Nakagawa T."/>
            <person name="Ezawa T."/>
            <person name="Yamaguchi K."/>
            <person name="Bino T."/>
            <person name="Nishimoto Y."/>
            <person name="Shigenobu S."/>
            <person name="Kawaguchi M."/>
        </authorList>
    </citation>
    <scope>NUCLEOTIDE SEQUENCE</scope>
    <source>
        <strain evidence="6">HR1</strain>
    </source>
</reference>
<dbReference type="InterPro" id="IPR036852">
    <property type="entry name" value="Peptidase_S8/S53_dom_sf"/>
</dbReference>
<dbReference type="GO" id="GO:0006508">
    <property type="term" value="P:proteolysis"/>
    <property type="evidence" value="ECO:0007669"/>
    <property type="project" value="UniProtKB-KW"/>
</dbReference>
<keyword evidence="4" id="KW-1133">Transmembrane helix</keyword>
<evidence type="ECO:0000259" key="5">
    <source>
        <dbReference type="Pfam" id="PF00082"/>
    </source>
</evidence>
<keyword evidence="3" id="KW-0720">Serine protease</keyword>
<dbReference type="InterPro" id="IPR050131">
    <property type="entry name" value="Peptidase_S8_subtilisin-like"/>
</dbReference>
<organism evidence="6 7">
    <name type="scientific">Rhizophagus clarus</name>
    <dbReference type="NCBI Taxonomy" id="94130"/>
    <lineage>
        <taxon>Eukaryota</taxon>
        <taxon>Fungi</taxon>
        <taxon>Fungi incertae sedis</taxon>
        <taxon>Mucoromycota</taxon>
        <taxon>Glomeromycotina</taxon>
        <taxon>Glomeromycetes</taxon>
        <taxon>Glomerales</taxon>
        <taxon>Glomeraceae</taxon>
        <taxon>Rhizophagus</taxon>
    </lineage>
</organism>
<feature type="domain" description="Peptidase S8/S53" evidence="5">
    <location>
        <begin position="59"/>
        <end position="147"/>
    </location>
</feature>
<protein>
    <submittedName>
        <fullName evidence="6">S8 family serine peptidase</fullName>
    </submittedName>
</protein>
<keyword evidence="3" id="KW-0378">Hydrolase</keyword>
<dbReference type="OrthoDB" id="206201at2759"/>
<dbReference type="Pfam" id="PF00082">
    <property type="entry name" value="Peptidase_S8"/>
    <property type="match status" value="1"/>
</dbReference>
<evidence type="ECO:0000313" key="7">
    <source>
        <dbReference type="Proteomes" id="UP000615446"/>
    </source>
</evidence>